<dbReference type="EC" id="1.2.7.11" evidence="4"/>
<dbReference type="PANTHER" id="PTHR18968:SF13">
    <property type="entry name" value="ACETOLACTATE SYNTHASE CATALYTIC SUBUNIT, MITOCHONDRIAL"/>
    <property type="match status" value="1"/>
</dbReference>
<proteinExistence type="inferred from homology"/>
<dbReference type="EMBL" id="AP025226">
    <property type="protein sequence ID" value="BDB98734.1"/>
    <property type="molecule type" value="Genomic_DNA"/>
</dbReference>
<feature type="domain" description="Thiamine pyrophosphate enzyme N-terminal TPP-binding" evidence="10">
    <location>
        <begin position="23"/>
        <end position="121"/>
    </location>
</feature>
<dbReference type="InterPro" id="IPR011766">
    <property type="entry name" value="TPP_enzyme_TPP-bd"/>
</dbReference>
<evidence type="ECO:0000313" key="12">
    <source>
        <dbReference type="Proteomes" id="UP001319921"/>
    </source>
</evidence>
<keyword evidence="5 7" id="KW-0786">Thiamine pyrophosphate</keyword>
<dbReference type="GO" id="GO:0003984">
    <property type="term" value="F:acetolactate synthase activity"/>
    <property type="evidence" value="ECO:0007669"/>
    <property type="project" value="TreeGrafter"/>
</dbReference>
<dbReference type="InterPro" id="IPR029061">
    <property type="entry name" value="THDP-binding"/>
</dbReference>
<dbReference type="GO" id="GO:0047553">
    <property type="term" value="F:2-oxoglutarate synthase activity"/>
    <property type="evidence" value="ECO:0007669"/>
    <property type="project" value="UniProtKB-ARBA"/>
</dbReference>
<dbReference type="GO" id="GO:0009097">
    <property type="term" value="P:isoleucine biosynthetic process"/>
    <property type="evidence" value="ECO:0007669"/>
    <property type="project" value="TreeGrafter"/>
</dbReference>
<dbReference type="InterPro" id="IPR045229">
    <property type="entry name" value="TPP_enz"/>
</dbReference>
<dbReference type="GO" id="GO:0009099">
    <property type="term" value="P:L-valine biosynthetic process"/>
    <property type="evidence" value="ECO:0007669"/>
    <property type="project" value="TreeGrafter"/>
</dbReference>
<dbReference type="GO" id="GO:0005948">
    <property type="term" value="C:acetolactate synthase complex"/>
    <property type="evidence" value="ECO:0007669"/>
    <property type="project" value="TreeGrafter"/>
</dbReference>
<feature type="domain" description="Thiamine pyrophosphate enzyme central" evidence="8">
    <location>
        <begin position="208"/>
        <end position="335"/>
    </location>
</feature>
<comment type="function">
    <text evidence="1">Catalyzes the coenzyme A-dependent oxidative decarboxylation of different 2-oxoacids such as 2-oxoglutarate, pyruvate and 2-oxobutyrate to form their CoA derivatives.</text>
</comment>
<gene>
    <name evidence="11" type="ORF">SACC_17510</name>
</gene>
<evidence type="ECO:0000256" key="3">
    <source>
        <dbReference type="ARBA" id="ARBA00011631"/>
    </source>
</evidence>
<dbReference type="Pfam" id="PF02775">
    <property type="entry name" value="TPP_enzyme_C"/>
    <property type="match status" value="1"/>
</dbReference>
<dbReference type="InterPro" id="IPR012001">
    <property type="entry name" value="Thiamin_PyroP_enz_TPP-bd_dom"/>
</dbReference>
<dbReference type="CDD" id="cd07035">
    <property type="entry name" value="TPP_PYR_POX_like"/>
    <property type="match status" value="1"/>
</dbReference>
<dbReference type="GO" id="GO:0050660">
    <property type="term" value="F:flavin adenine dinucleotide binding"/>
    <property type="evidence" value="ECO:0007669"/>
    <property type="project" value="TreeGrafter"/>
</dbReference>
<name>A0AAQ4CSF3_9CREN</name>
<dbReference type="GO" id="GO:0030976">
    <property type="term" value="F:thiamine pyrophosphate binding"/>
    <property type="evidence" value="ECO:0007669"/>
    <property type="project" value="InterPro"/>
</dbReference>
<dbReference type="GO" id="GO:0018491">
    <property type="term" value="F:2-oxobutyrate synthase activity"/>
    <property type="evidence" value="ECO:0007669"/>
    <property type="project" value="UniProtKB-ARBA"/>
</dbReference>
<dbReference type="SUPFAM" id="SSF52467">
    <property type="entry name" value="DHS-like NAD/FAD-binding domain"/>
    <property type="match status" value="1"/>
</dbReference>
<evidence type="ECO:0000259" key="8">
    <source>
        <dbReference type="Pfam" id="PF00205"/>
    </source>
</evidence>
<evidence type="ECO:0000256" key="6">
    <source>
        <dbReference type="ARBA" id="ARBA00048893"/>
    </source>
</evidence>
<evidence type="ECO:0000256" key="7">
    <source>
        <dbReference type="RuleBase" id="RU362132"/>
    </source>
</evidence>
<comment type="subunit">
    <text evidence="3">Heterodimer composed of an alpha and a beta subunit.</text>
</comment>
<accession>A0AAQ4CSF3</accession>
<comment type="catalytic activity">
    <reaction evidence="6">
        <text>a 2-oxocarboxylate + 2 oxidized [2Fe-2S]-[ferredoxin] + CoA = an acyl-CoA + 2 reduced [2Fe-2S]-[ferredoxin] + CO2 + H(+)</text>
        <dbReference type="Rhea" id="RHEA:42316"/>
        <dbReference type="Rhea" id="RHEA-COMP:10000"/>
        <dbReference type="Rhea" id="RHEA-COMP:10001"/>
        <dbReference type="ChEBI" id="CHEBI:15378"/>
        <dbReference type="ChEBI" id="CHEBI:16526"/>
        <dbReference type="ChEBI" id="CHEBI:33737"/>
        <dbReference type="ChEBI" id="CHEBI:33738"/>
        <dbReference type="ChEBI" id="CHEBI:35179"/>
        <dbReference type="ChEBI" id="CHEBI:57287"/>
        <dbReference type="ChEBI" id="CHEBI:58342"/>
        <dbReference type="EC" id="1.2.7.11"/>
    </reaction>
</comment>
<evidence type="ECO:0000256" key="1">
    <source>
        <dbReference type="ARBA" id="ARBA00003908"/>
    </source>
</evidence>
<evidence type="ECO:0000259" key="10">
    <source>
        <dbReference type="Pfam" id="PF02776"/>
    </source>
</evidence>
<dbReference type="KEGG" id="scas:SACC_17510"/>
<feature type="domain" description="Thiamine pyrophosphate enzyme TPP-binding" evidence="9">
    <location>
        <begin position="401"/>
        <end position="463"/>
    </location>
</feature>
<evidence type="ECO:0000256" key="5">
    <source>
        <dbReference type="ARBA" id="ARBA00023052"/>
    </source>
</evidence>
<protein>
    <recommendedName>
        <fullName evidence="4">2-oxoacid oxidoreductase (ferredoxin)</fullName>
        <ecNumber evidence="4">1.2.7.11</ecNumber>
    </recommendedName>
</protein>
<dbReference type="PANTHER" id="PTHR18968">
    <property type="entry name" value="THIAMINE PYROPHOSPHATE ENZYMES"/>
    <property type="match status" value="1"/>
</dbReference>
<organism evidence="11 12">
    <name type="scientific">Saccharolobus caldissimus</name>
    <dbReference type="NCBI Taxonomy" id="1702097"/>
    <lineage>
        <taxon>Archaea</taxon>
        <taxon>Thermoproteota</taxon>
        <taxon>Thermoprotei</taxon>
        <taxon>Sulfolobales</taxon>
        <taxon>Sulfolobaceae</taxon>
        <taxon>Saccharolobus</taxon>
    </lineage>
</organism>
<dbReference type="GO" id="GO:0000287">
    <property type="term" value="F:magnesium ion binding"/>
    <property type="evidence" value="ECO:0007669"/>
    <property type="project" value="InterPro"/>
</dbReference>
<dbReference type="GO" id="GO:0019164">
    <property type="term" value="F:pyruvate synthase activity"/>
    <property type="evidence" value="ECO:0007669"/>
    <property type="project" value="UniProtKB-ARBA"/>
</dbReference>
<dbReference type="Gene3D" id="3.40.50.1220">
    <property type="entry name" value="TPP-binding domain"/>
    <property type="match status" value="1"/>
</dbReference>
<dbReference type="Proteomes" id="UP001319921">
    <property type="component" value="Chromosome"/>
</dbReference>
<dbReference type="InterPro" id="IPR012000">
    <property type="entry name" value="Thiamin_PyroP_enz_cen_dom"/>
</dbReference>
<sequence>MKLYESLTPQSSITSSNIFSFVKVGESFFNIMRSLGIRQIFGNPGTTELTFLKQIPKDFTYYLALHDGISVGMAEGFYLATRTPQVVNLHSSPGLTNSISFIYEAYVSRIPLIIIVGQQYSNKLVDEPILYGDFIKISSGVVKSAYEIRNEEEAIKLFIRAYKESITPPYGPVLLSLPLDVAEKEVKDYLQFPRHFVGSLCDDMSLEFILNEINKAKSMAIVAGYEIGIFNAYEELMKFAEKLNVPVYNEPYMSISPYDSSHPLFMGSLSRYRASDILKELEKYDLILVIGGWINYVVFPDVDLSKLNVIEITFDYKEATRRPWSTVVCNPKDAIIKLSEKINRRFEFKREERLDSVENTFLNDIFKEIKPYAENYVIFSEAPTHRDLLIKNIRLKPSSLYITRSGLLGWGLSAGVGYSLSGRKVLAIIGDGSFNYSPQALWSSVRYNTVMKVLVINNRGYKSLARYNLNADWLLPLTTPWKVALGYGFEAKELEDPKRDISWLLGDNKRKLLEIILD</sequence>
<evidence type="ECO:0000259" key="9">
    <source>
        <dbReference type="Pfam" id="PF02775"/>
    </source>
</evidence>
<dbReference type="Pfam" id="PF00205">
    <property type="entry name" value="TPP_enzyme_M"/>
    <property type="match status" value="1"/>
</dbReference>
<evidence type="ECO:0000256" key="2">
    <source>
        <dbReference type="ARBA" id="ARBA00007812"/>
    </source>
</evidence>
<dbReference type="Pfam" id="PF02776">
    <property type="entry name" value="TPP_enzyme_N"/>
    <property type="match status" value="1"/>
</dbReference>
<evidence type="ECO:0000313" key="11">
    <source>
        <dbReference type="EMBL" id="BDB98734.1"/>
    </source>
</evidence>
<dbReference type="Gene3D" id="3.40.50.970">
    <property type="match status" value="2"/>
</dbReference>
<keyword evidence="12" id="KW-1185">Reference proteome</keyword>
<dbReference type="CDD" id="cd02002">
    <property type="entry name" value="TPP_BFDC"/>
    <property type="match status" value="1"/>
</dbReference>
<reference evidence="11 12" key="1">
    <citation type="journal article" date="2022" name="Microbiol. Resour. Announc.">
        <title>Complete Genome Sequence of the Hyperthermophilic and Acidophilic Archaeon Saccharolobus caldissimus Strain HS-3T.</title>
        <authorList>
            <person name="Sakai H.D."/>
            <person name="Kurosawa N."/>
        </authorList>
    </citation>
    <scope>NUCLEOTIDE SEQUENCE [LARGE SCALE GENOMIC DNA]</scope>
    <source>
        <strain evidence="11 12">JCM32116</strain>
    </source>
</reference>
<comment type="similarity">
    <text evidence="2 7">Belongs to the TPP enzyme family.</text>
</comment>
<dbReference type="InterPro" id="IPR029035">
    <property type="entry name" value="DHS-like_NAD/FAD-binding_dom"/>
</dbReference>
<dbReference type="AlphaFoldDB" id="A0AAQ4CSF3"/>
<evidence type="ECO:0000256" key="4">
    <source>
        <dbReference type="ARBA" id="ARBA00012691"/>
    </source>
</evidence>
<dbReference type="SUPFAM" id="SSF52518">
    <property type="entry name" value="Thiamin diphosphate-binding fold (THDP-binding)"/>
    <property type="match status" value="2"/>
</dbReference>